<evidence type="ECO:0000313" key="2">
    <source>
        <dbReference type="EMBL" id="OJD09832.1"/>
    </source>
</evidence>
<dbReference type="Proteomes" id="UP000182235">
    <property type="component" value="Unassembled WGS sequence"/>
</dbReference>
<keyword evidence="1" id="KW-0732">Signal</keyword>
<feature type="signal peptide" evidence="1">
    <location>
        <begin position="1"/>
        <end position="23"/>
    </location>
</feature>
<dbReference type="OrthoDB" id="4907280at2759"/>
<gene>
    <name evidence="2" type="ORF">AJ78_08903</name>
</gene>
<dbReference type="VEuPathDB" id="FungiDB:AJ78_08903"/>
<comment type="caution">
    <text evidence="2">The sequence shown here is derived from an EMBL/GenBank/DDBJ whole genome shotgun (WGS) entry which is preliminary data.</text>
</comment>
<proteinExistence type="predicted"/>
<keyword evidence="3" id="KW-1185">Reference proteome</keyword>
<protein>
    <recommendedName>
        <fullName evidence="4">Phospholipase D</fullName>
    </recommendedName>
</protein>
<dbReference type="InterPro" id="IPR017946">
    <property type="entry name" value="PLC-like_Pdiesterase_TIM-brl"/>
</dbReference>
<dbReference type="SUPFAM" id="SSF51695">
    <property type="entry name" value="PLC-like phosphodiesterases"/>
    <property type="match status" value="1"/>
</dbReference>
<evidence type="ECO:0000313" key="3">
    <source>
        <dbReference type="Proteomes" id="UP000182235"/>
    </source>
</evidence>
<dbReference type="GO" id="GO:0006629">
    <property type="term" value="P:lipid metabolic process"/>
    <property type="evidence" value="ECO:0007669"/>
    <property type="project" value="InterPro"/>
</dbReference>
<evidence type="ECO:0000256" key="1">
    <source>
        <dbReference type="SAM" id="SignalP"/>
    </source>
</evidence>
<sequence>MPSLMRTICALSCLLLAAPLTTGSPVDADLTPPPVKKRAIYAIAHSVMDKRGFEAAIRHGANAIEIDTTAYKEGWWADHDLGEKTWGDSVEKLLNEIAVWHTQIAFVWFDIKVPDVCREKKCSKLIKDPNSCKANENCSVQALQRLAQRILRPRGIEILYGFYGPGSIEGSAFKYMQANLKDGEAIDVYGESKDVLNIFKTRGKNVDSKKRVMNYGFPELSTYFGNCNEKGWWICAELKNGAWARDHHHDGLTEGKLGRVFGWTSQSGEGKLVKKLLDKAQVDGIIYGHAVKRYDWSEKFESAARDILDYVYGSDHLRLANGGDHPW</sequence>
<evidence type="ECO:0008006" key="4">
    <source>
        <dbReference type="Google" id="ProtNLM"/>
    </source>
</evidence>
<dbReference type="AlphaFoldDB" id="A0A1J9P0F8"/>
<dbReference type="Gene3D" id="3.20.20.190">
    <property type="entry name" value="Phosphatidylinositol (PI) phosphodiesterase"/>
    <property type="match status" value="1"/>
</dbReference>
<organism evidence="2 3">
    <name type="scientific">Emergomyces pasteurianus Ep9510</name>
    <dbReference type="NCBI Taxonomy" id="1447872"/>
    <lineage>
        <taxon>Eukaryota</taxon>
        <taxon>Fungi</taxon>
        <taxon>Dikarya</taxon>
        <taxon>Ascomycota</taxon>
        <taxon>Pezizomycotina</taxon>
        <taxon>Eurotiomycetes</taxon>
        <taxon>Eurotiomycetidae</taxon>
        <taxon>Onygenales</taxon>
        <taxon>Ajellomycetaceae</taxon>
        <taxon>Emergomyces</taxon>
    </lineage>
</organism>
<name>A0A1J9P0F8_9EURO</name>
<dbReference type="GO" id="GO:0008081">
    <property type="term" value="F:phosphoric diester hydrolase activity"/>
    <property type="evidence" value="ECO:0007669"/>
    <property type="project" value="InterPro"/>
</dbReference>
<feature type="chain" id="PRO_5012159308" description="Phospholipase D" evidence="1">
    <location>
        <begin position="24"/>
        <end position="327"/>
    </location>
</feature>
<dbReference type="EMBL" id="LGRN01001101">
    <property type="protein sequence ID" value="OJD09832.1"/>
    <property type="molecule type" value="Genomic_DNA"/>
</dbReference>
<reference evidence="2 3" key="1">
    <citation type="submission" date="2015-07" db="EMBL/GenBank/DDBJ databases">
        <title>Emmonsia species relationships and genome sequence.</title>
        <authorList>
            <consortium name="The Broad Institute Genomics Platform"/>
            <person name="Cuomo C.A."/>
            <person name="Munoz J.F."/>
            <person name="Imamovic A."/>
            <person name="Priest M.E."/>
            <person name="Young S."/>
            <person name="Clay O.K."/>
            <person name="McEwen J.G."/>
        </authorList>
    </citation>
    <scope>NUCLEOTIDE SEQUENCE [LARGE SCALE GENOMIC DNA]</scope>
    <source>
        <strain evidence="2 3">UAMH 9510</strain>
    </source>
</reference>
<accession>A0A1J9P0F8</accession>